<dbReference type="Proteomes" id="UP001179121">
    <property type="component" value="Chromosome"/>
</dbReference>
<reference evidence="2" key="1">
    <citation type="submission" date="2022-10" db="EMBL/GenBank/DDBJ databases">
        <authorList>
            <person name="Koch H."/>
        </authorList>
    </citation>
    <scope>NUCLEOTIDE SEQUENCE</scope>
    <source>
        <strain evidence="2">DNF</strain>
    </source>
</reference>
<gene>
    <name evidence="2" type="ORF">DNFV4_00950</name>
</gene>
<dbReference type="KEGG" id="nti:DNFV4_00950"/>
<dbReference type="AlphaFoldDB" id="A0AA86MWX9"/>
<feature type="signal peptide" evidence="1">
    <location>
        <begin position="1"/>
        <end position="21"/>
    </location>
</feature>
<sequence>MRTVWWAMLMWVLCGSAPAWAGNDTALRTLLRAQAFNKEFEGFDSYDVLIEEDRAFDNGSREVTAVAVGKFLDHHKRLKVLFLVAGDLIIGGQILEGTDLPPCVASGNHPASSL</sequence>
<dbReference type="RefSeq" id="WP_289267506.1">
    <property type="nucleotide sequence ID" value="NZ_OX365700.1"/>
</dbReference>
<feature type="chain" id="PRO_5041659104" evidence="1">
    <location>
        <begin position="22"/>
        <end position="114"/>
    </location>
</feature>
<accession>A0AA86MWX9</accession>
<evidence type="ECO:0000313" key="3">
    <source>
        <dbReference type="Proteomes" id="UP001179121"/>
    </source>
</evidence>
<keyword evidence="1" id="KW-0732">Signal</keyword>
<evidence type="ECO:0000256" key="1">
    <source>
        <dbReference type="SAM" id="SignalP"/>
    </source>
</evidence>
<keyword evidence="3" id="KW-1185">Reference proteome</keyword>
<evidence type="ECO:0000313" key="2">
    <source>
        <dbReference type="EMBL" id="CAI4030522.1"/>
    </source>
</evidence>
<proteinExistence type="predicted"/>
<organism evidence="2 3">
    <name type="scientific">Nitrospira tepida</name>
    <dbReference type="NCBI Taxonomy" id="2973512"/>
    <lineage>
        <taxon>Bacteria</taxon>
        <taxon>Pseudomonadati</taxon>
        <taxon>Nitrospirota</taxon>
        <taxon>Nitrospiria</taxon>
        <taxon>Nitrospirales</taxon>
        <taxon>Nitrospiraceae</taxon>
        <taxon>Nitrospira</taxon>
    </lineage>
</organism>
<name>A0AA86MWX9_9BACT</name>
<dbReference type="EMBL" id="OX365700">
    <property type="protein sequence ID" value="CAI4030522.1"/>
    <property type="molecule type" value="Genomic_DNA"/>
</dbReference>
<protein>
    <submittedName>
        <fullName evidence="2">Uncharacterized protein</fullName>
    </submittedName>
</protein>